<sequence>MQVTDSIITKYVGSAYKSINNDDDNSFGDTLTNLVSQSSSNDNPSNSNKIDTVEKFLENLSKYGSAVTLININQQKIDEKLEQKRQELMASLDVENLSDEDKAKAIASINETLEDYKKQLEKEMNEKRMAEQTDKDKLKSILSNL</sequence>
<proteinExistence type="predicted"/>
<evidence type="ECO:0000313" key="2">
    <source>
        <dbReference type="EMBL" id="EAI8859996.1"/>
    </source>
</evidence>
<organism evidence="2 3">
    <name type="scientific">Campylobacter fetus</name>
    <dbReference type="NCBI Taxonomy" id="196"/>
    <lineage>
        <taxon>Bacteria</taxon>
        <taxon>Pseudomonadati</taxon>
        <taxon>Campylobacterota</taxon>
        <taxon>Epsilonproteobacteria</taxon>
        <taxon>Campylobacterales</taxon>
        <taxon>Campylobacteraceae</taxon>
        <taxon>Campylobacter</taxon>
    </lineage>
</organism>
<evidence type="ECO:0000256" key="1">
    <source>
        <dbReference type="SAM" id="MobiDB-lite"/>
    </source>
</evidence>
<dbReference type="OMA" id="TQDQKNE"/>
<name>A0A5L4LDI3_CAMFE</name>
<reference evidence="2 3" key="1">
    <citation type="submission" date="2018-06" db="EMBL/GenBank/DDBJ databases">
        <authorList>
            <consortium name="PulseNet: The National Subtyping Network for Foodborne Disease Surveillance"/>
            <person name="Tarr C.L."/>
            <person name="Trees E."/>
            <person name="Katz L.S."/>
            <person name="Carleton-Romer H.A."/>
            <person name="Stroika S."/>
            <person name="Kucerova Z."/>
            <person name="Roache K.F."/>
            <person name="Sabol A.L."/>
            <person name="Besser J."/>
            <person name="Gerner-Smidt P."/>
        </authorList>
    </citation>
    <scope>NUCLEOTIDE SEQUENCE [LARGE SCALE GENOMIC DNA]</scope>
    <source>
        <strain evidence="2 3">PNUSAC001503</strain>
    </source>
</reference>
<dbReference type="GeneID" id="61064882"/>
<dbReference type="EMBL" id="AABTCC010000048">
    <property type="protein sequence ID" value="EAI8859996.1"/>
    <property type="molecule type" value="Genomic_DNA"/>
</dbReference>
<dbReference type="Proteomes" id="UP000535509">
    <property type="component" value="Unassembled WGS sequence"/>
</dbReference>
<dbReference type="RefSeq" id="WP_011732063.1">
    <property type="nucleotide sequence ID" value="NZ_AACCWO020000013.1"/>
</dbReference>
<comment type="caution">
    <text evidence="2">The sequence shown here is derived from an EMBL/GenBank/DDBJ whole genome shotgun (WGS) entry which is preliminary data.</text>
</comment>
<keyword evidence="3" id="KW-1185">Reference proteome</keyword>
<accession>A0A5L4LDI3</accession>
<dbReference type="AlphaFoldDB" id="A0A5L4LDI3"/>
<evidence type="ECO:0000313" key="3">
    <source>
        <dbReference type="Proteomes" id="UP000535509"/>
    </source>
</evidence>
<feature type="region of interest" description="Disordered" evidence="1">
    <location>
        <begin position="124"/>
        <end position="145"/>
    </location>
</feature>
<protein>
    <submittedName>
        <fullName evidence="2">Uncharacterized protein</fullName>
    </submittedName>
</protein>
<feature type="compositionally biased region" description="Basic and acidic residues" evidence="1">
    <location>
        <begin position="124"/>
        <end position="139"/>
    </location>
</feature>
<gene>
    <name evidence="2" type="ORF">CX802_09190</name>
</gene>